<sequence>MPKNLAIWLLWLGFTGYAFLLAPPDQPDTFDLIKNLSTGQIAGINPLIVALFNIMGVIPLIYSAVLYADGRGQKVRAFPFAFLSFFVGAFGLMPYLALRQPNPAFTGKKNWVIKVFDSRIFGLLAFVAAAGLLAYGLTQGNWADFVQQWQTNRFIHVMSLDFCMLCALFPILLGDDMARRGLKNRGVFWLVALVPLLGAAAYIALRPPIQEQVATEATNQAVSVG</sequence>
<feature type="transmembrane region" description="Helical" evidence="1">
    <location>
        <begin position="80"/>
        <end position="98"/>
    </location>
</feature>
<accession>A0A7C3PM24</accession>
<evidence type="ECO:0000313" key="2">
    <source>
        <dbReference type="EMBL" id="HFM96341.1"/>
    </source>
</evidence>
<dbReference type="PANTHER" id="PTHR36009:SF3">
    <property type="entry name" value="TRANSMEMBRANE PROTEIN"/>
    <property type="match status" value="1"/>
</dbReference>
<gene>
    <name evidence="2" type="ORF">ENR64_00975</name>
</gene>
<feature type="transmembrane region" description="Helical" evidence="1">
    <location>
        <begin position="118"/>
        <end position="142"/>
    </location>
</feature>
<feature type="transmembrane region" description="Helical" evidence="1">
    <location>
        <begin position="44"/>
        <end position="68"/>
    </location>
</feature>
<keyword evidence="1" id="KW-1133">Transmembrane helix</keyword>
<feature type="transmembrane region" description="Helical" evidence="1">
    <location>
        <begin position="186"/>
        <end position="205"/>
    </location>
</feature>
<organism evidence="2">
    <name type="scientific">Oscillatoriales cyanobacterium SpSt-418</name>
    <dbReference type="NCBI Taxonomy" id="2282169"/>
    <lineage>
        <taxon>Bacteria</taxon>
        <taxon>Bacillati</taxon>
        <taxon>Cyanobacteriota</taxon>
        <taxon>Cyanophyceae</taxon>
        <taxon>Oscillatoriophycideae</taxon>
        <taxon>Oscillatoriales</taxon>
    </lineage>
</organism>
<protein>
    <submittedName>
        <fullName evidence="2">DUF2834 domain-containing protein</fullName>
    </submittedName>
</protein>
<feature type="transmembrane region" description="Helical" evidence="1">
    <location>
        <begin position="154"/>
        <end position="174"/>
    </location>
</feature>
<name>A0A7C3PM24_9CYAN</name>
<dbReference type="AlphaFoldDB" id="A0A7C3PM24"/>
<dbReference type="EMBL" id="DSRU01000017">
    <property type="protein sequence ID" value="HFM96341.1"/>
    <property type="molecule type" value="Genomic_DNA"/>
</dbReference>
<dbReference type="PANTHER" id="PTHR36009">
    <property type="match status" value="1"/>
</dbReference>
<reference evidence="2" key="1">
    <citation type="journal article" date="2020" name="mSystems">
        <title>Genome- and Community-Level Interaction Insights into Carbon Utilization and Element Cycling Functions of Hydrothermarchaeota in Hydrothermal Sediment.</title>
        <authorList>
            <person name="Zhou Z."/>
            <person name="Liu Y."/>
            <person name="Xu W."/>
            <person name="Pan J."/>
            <person name="Luo Z.H."/>
            <person name="Li M."/>
        </authorList>
    </citation>
    <scope>NUCLEOTIDE SEQUENCE [LARGE SCALE GENOMIC DNA]</scope>
    <source>
        <strain evidence="2">SpSt-418</strain>
    </source>
</reference>
<proteinExistence type="predicted"/>
<comment type="caution">
    <text evidence="2">The sequence shown here is derived from an EMBL/GenBank/DDBJ whole genome shotgun (WGS) entry which is preliminary data.</text>
</comment>
<keyword evidence="1" id="KW-0812">Transmembrane</keyword>
<evidence type="ECO:0000256" key="1">
    <source>
        <dbReference type="SAM" id="Phobius"/>
    </source>
</evidence>
<keyword evidence="1" id="KW-0472">Membrane</keyword>